<reference evidence="4" key="2">
    <citation type="submission" date="2020-04" db="EMBL/GenBank/DDBJ databases">
        <authorList>
            <consortium name="NCBI Genome Project"/>
        </authorList>
    </citation>
    <scope>NUCLEOTIDE SEQUENCE</scope>
    <source>
        <strain evidence="4">CBS 304.34</strain>
    </source>
</reference>
<feature type="compositionally biased region" description="Basic and acidic residues" evidence="1">
    <location>
        <begin position="32"/>
        <end position="44"/>
    </location>
</feature>
<evidence type="ECO:0000313" key="2">
    <source>
        <dbReference type="EMBL" id="KAF2802614.1"/>
    </source>
</evidence>
<name>A0A6A6Y3L4_9PEZI</name>
<reference evidence="2 4" key="1">
    <citation type="journal article" date="2020" name="Stud. Mycol.">
        <title>101 Dothideomycetes genomes: a test case for predicting lifestyles and emergence of pathogens.</title>
        <authorList>
            <person name="Haridas S."/>
            <person name="Albert R."/>
            <person name="Binder M."/>
            <person name="Bloem J."/>
            <person name="Labutti K."/>
            <person name="Salamov A."/>
            <person name="Andreopoulos B."/>
            <person name="Baker S."/>
            <person name="Barry K."/>
            <person name="Bills G."/>
            <person name="Bluhm B."/>
            <person name="Cannon C."/>
            <person name="Castanera R."/>
            <person name="Culley D."/>
            <person name="Daum C."/>
            <person name="Ezra D."/>
            <person name="Gonzalez J."/>
            <person name="Henrissat B."/>
            <person name="Kuo A."/>
            <person name="Liang C."/>
            <person name="Lipzen A."/>
            <person name="Lutzoni F."/>
            <person name="Magnuson J."/>
            <person name="Mondo S."/>
            <person name="Nolan M."/>
            <person name="Ohm R."/>
            <person name="Pangilinan J."/>
            <person name="Park H.-J."/>
            <person name="Ramirez L."/>
            <person name="Alfaro M."/>
            <person name="Sun H."/>
            <person name="Tritt A."/>
            <person name="Yoshinaga Y."/>
            <person name="Zwiers L.-H."/>
            <person name="Turgeon B."/>
            <person name="Goodwin S."/>
            <person name="Spatafora J."/>
            <person name="Crous P."/>
            <person name="Grigoriev I."/>
        </authorList>
    </citation>
    <scope>NUCLEOTIDE SEQUENCE</scope>
    <source>
        <strain evidence="2 4">CBS 304.34</strain>
    </source>
</reference>
<dbReference type="GeneID" id="54467892"/>
<feature type="region of interest" description="Disordered" evidence="1">
    <location>
        <begin position="1"/>
        <end position="91"/>
    </location>
</feature>
<accession>A0A6A6Y3L4</accession>
<sequence length="242" mass="26301">MVRTTRAKRGGCQPKDGRQANPTPANPFGNLPRDKHDSNDDKPDAVPASQLPAATNPASGALPPTSSTSTQTHEHPQENNNENNDSRRFIPAEDDIDPFSFMSDVSVPMPDIAALQISSKPSPPIADTEAASFMQSIQCEMQDAPAYNLRPLARGRAVTCNHNGAARANAPPSARIATVTPPFDERCRRHCTTEVATRLFGEAPNSLHHGNVFSNLDRLVALEEQAVRKWRPQARSLAEIAR</sequence>
<feature type="compositionally biased region" description="Polar residues" evidence="1">
    <location>
        <begin position="52"/>
        <end position="71"/>
    </location>
</feature>
<evidence type="ECO:0000256" key="1">
    <source>
        <dbReference type="SAM" id="MobiDB-lite"/>
    </source>
</evidence>
<evidence type="ECO:0000313" key="3">
    <source>
        <dbReference type="Proteomes" id="UP000504636"/>
    </source>
</evidence>
<reference evidence="4" key="3">
    <citation type="submission" date="2025-04" db="UniProtKB">
        <authorList>
            <consortium name="RefSeq"/>
        </authorList>
    </citation>
    <scope>IDENTIFICATION</scope>
    <source>
        <strain evidence="4">CBS 304.34</strain>
    </source>
</reference>
<dbReference type="Proteomes" id="UP000504636">
    <property type="component" value="Unplaced"/>
</dbReference>
<organism evidence="2">
    <name type="scientific">Mytilinidion resinicola</name>
    <dbReference type="NCBI Taxonomy" id="574789"/>
    <lineage>
        <taxon>Eukaryota</taxon>
        <taxon>Fungi</taxon>
        <taxon>Dikarya</taxon>
        <taxon>Ascomycota</taxon>
        <taxon>Pezizomycotina</taxon>
        <taxon>Dothideomycetes</taxon>
        <taxon>Pleosporomycetidae</taxon>
        <taxon>Mytilinidiales</taxon>
        <taxon>Mytilinidiaceae</taxon>
        <taxon>Mytilinidion</taxon>
    </lineage>
</organism>
<protein>
    <submittedName>
        <fullName evidence="2 4">Uncharacterized protein</fullName>
    </submittedName>
</protein>
<dbReference type="OrthoDB" id="10483700at2759"/>
<gene>
    <name evidence="2 4" type="ORF">BDZ99DRAFT_550942</name>
</gene>
<dbReference type="RefSeq" id="XP_033569578.1">
    <property type="nucleotide sequence ID" value="XM_033726999.1"/>
</dbReference>
<proteinExistence type="predicted"/>
<evidence type="ECO:0000313" key="4">
    <source>
        <dbReference type="RefSeq" id="XP_033569578.1"/>
    </source>
</evidence>
<dbReference type="EMBL" id="MU003722">
    <property type="protein sequence ID" value="KAF2802614.1"/>
    <property type="molecule type" value="Genomic_DNA"/>
</dbReference>
<keyword evidence="3" id="KW-1185">Reference proteome</keyword>
<dbReference type="AlphaFoldDB" id="A0A6A6Y3L4"/>